<dbReference type="GO" id="GO:0071555">
    <property type="term" value="P:cell wall organization"/>
    <property type="evidence" value="ECO:0007669"/>
    <property type="project" value="UniProtKB-KW"/>
</dbReference>
<name>A0A1T5B1P9_9SPHI</name>
<comment type="catalytic activity">
    <reaction evidence="1">
        <text>Hydrolyzes the link between N-acetylmuramoyl residues and L-amino acid residues in certain cell-wall glycopeptides.</text>
        <dbReference type="EC" id="3.5.1.28"/>
    </reaction>
</comment>
<dbReference type="CDD" id="cd06583">
    <property type="entry name" value="PGRP"/>
    <property type="match status" value="1"/>
</dbReference>
<sequence length="269" mass="30907">MKKLKLNISVLFIILFHLSCTNEVDRANYKHKKVVQDHVKYLFEHASERKNVLNIEFMGTINLNLRKPNYIILHHTGEKEINEALKYLLTSKREVSAHYVVKKNGEIVQMGSDYLRLWHAGESRWGSITDMNSCSLGVELDNDGEEDFPPKQVAALIDLLNFITQKYNIPSYNILAHSDITYRKYDPHTKFPWAHLASKGLGLWYDPTLKEVSADFNSKLHLKAIGYDTRDLNGAIVAFKRHFIPSNDSTRLSPYEKSILSNLATKSTN</sequence>
<evidence type="ECO:0000259" key="5">
    <source>
        <dbReference type="SMART" id="SM00644"/>
    </source>
</evidence>
<evidence type="ECO:0000256" key="3">
    <source>
        <dbReference type="ARBA" id="ARBA00022801"/>
    </source>
</evidence>
<evidence type="ECO:0000313" key="7">
    <source>
        <dbReference type="Proteomes" id="UP000189981"/>
    </source>
</evidence>
<dbReference type="InterPro" id="IPR036505">
    <property type="entry name" value="Amidase/PGRP_sf"/>
</dbReference>
<dbReference type="Pfam" id="PF01510">
    <property type="entry name" value="Amidase_2"/>
    <property type="match status" value="1"/>
</dbReference>
<dbReference type="InterPro" id="IPR002502">
    <property type="entry name" value="Amidase_domain"/>
</dbReference>
<dbReference type="SUPFAM" id="SSF55846">
    <property type="entry name" value="N-acetylmuramoyl-L-alanine amidase-like"/>
    <property type="match status" value="1"/>
</dbReference>
<dbReference type="OrthoDB" id="9794842at2"/>
<dbReference type="GO" id="GO:0009254">
    <property type="term" value="P:peptidoglycan turnover"/>
    <property type="evidence" value="ECO:0007669"/>
    <property type="project" value="TreeGrafter"/>
</dbReference>
<keyword evidence="4" id="KW-0961">Cell wall biogenesis/degradation</keyword>
<dbReference type="EMBL" id="FUYR01000001">
    <property type="protein sequence ID" value="SKB41134.1"/>
    <property type="molecule type" value="Genomic_DNA"/>
</dbReference>
<evidence type="ECO:0000256" key="2">
    <source>
        <dbReference type="ARBA" id="ARBA00011901"/>
    </source>
</evidence>
<dbReference type="Proteomes" id="UP000189981">
    <property type="component" value="Unassembled WGS sequence"/>
</dbReference>
<dbReference type="PANTHER" id="PTHR30417">
    <property type="entry name" value="N-ACETYLMURAMOYL-L-ALANINE AMIDASE AMID"/>
    <property type="match status" value="1"/>
</dbReference>
<dbReference type="RefSeq" id="WP_079701713.1">
    <property type="nucleotide sequence ID" value="NZ_FUYR01000001.1"/>
</dbReference>
<dbReference type="PANTHER" id="PTHR30417:SF1">
    <property type="entry name" value="N-ACETYLMURAMOYL-L-ALANINE AMIDASE AMID"/>
    <property type="match status" value="1"/>
</dbReference>
<dbReference type="GO" id="GO:0008745">
    <property type="term" value="F:N-acetylmuramoyl-L-alanine amidase activity"/>
    <property type="evidence" value="ECO:0007669"/>
    <property type="project" value="UniProtKB-EC"/>
</dbReference>
<dbReference type="GO" id="GO:0019867">
    <property type="term" value="C:outer membrane"/>
    <property type="evidence" value="ECO:0007669"/>
    <property type="project" value="TreeGrafter"/>
</dbReference>
<accession>A0A1T5B1P9</accession>
<evidence type="ECO:0000256" key="4">
    <source>
        <dbReference type="ARBA" id="ARBA00023316"/>
    </source>
</evidence>
<feature type="domain" description="N-acetylmuramoyl-L-alanine amidase" evidence="5">
    <location>
        <begin position="58"/>
        <end position="188"/>
    </location>
</feature>
<organism evidence="6 7">
    <name type="scientific">Daejeonella lutea</name>
    <dbReference type="NCBI Taxonomy" id="572036"/>
    <lineage>
        <taxon>Bacteria</taxon>
        <taxon>Pseudomonadati</taxon>
        <taxon>Bacteroidota</taxon>
        <taxon>Sphingobacteriia</taxon>
        <taxon>Sphingobacteriales</taxon>
        <taxon>Sphingobacteriaceae</taxon>
        <taxon>Daejeonella</taxon>
    </lineage>
</organism>
<protein>
    <recommendedName>
        <fullName evidence="2">N-acetylmuramoyl-L-alanine amidase</fullName>
        <ecNumber evidence="2">3.5.1.28</ecNumber>
    </recommendedName>
</protein>
<reference evidence="7" key="1">
    <citation type="submission" date="2017-02" db="EMBL/GenBank/DDBJ databases">
        <authorList>
            <person name="Varghese N."/>
            <person name="Submissions S."/>
        </authorList>
    </citation>
    <scope>NUCLEOTIDE SEQUENCE [LARGE SCALE GENOMIC DNA]</scope>
    <source>
        <strain evidence="7">DSM 22385</strain>
    </source>
</reference>
<gene>
    <name evidence="6" type="ORF">SAMN05661099_1205</name>
</gene>
<dbReference type="AlphaFoldDB" id="A0A1T5B1P9"/>
<dbReference type="GO" id="GO:0009253">
    <property type="term" value="P:peptidoglycan catabolic process"/>
    <property type="evidence" value="ECO:0007669"/>
    <property type="project" value="InterPro"/>
</dbReference>
<evidence type="ECO:0000313" key="6">
    <source>
        <dbReference type="EMBL" id="SKB41134.1"/>
    </source>
</evidence>
<dbReference type="EC" id="3.5.1.28" evidence="2"/>
<dbReference type="Gene3D" id="3.40.80.10">
    <property type="entry name" value="Peptidoglycan recognition protein-like"/>
    <property type="match status" value="1"/>
</dbReference>
<keyword evidence="3" id="KW-0378">Hydrolase</keyword>
<dbReference type="InterPro" id="IPR051206">
    <property type="entry name" value="NAMLAA_amidase_2"/>
</dbReference>
<dbReference type="SMART" id="SM00644">
    <property type="entry name" value="Ami_2"/>
    <property type="match status" value="1"/>
</dbReference>
<evidence type="ECO:0000256" key="1">
    <source>
        <dbReference type="ARBA" id="ARBA00001561"/>
    </source>
</evidence>
<keyword evidence="7" id="KW-1185">Reference proteome</keyword>
<proteinExistence type="predicted"/>